<dbReference type="InterPro" id="IPR028082">
    <property type="entry name" value="Peripla_BP_I"/>
</dbReference>
<accession>A0ABQ4SG74</accession>
<dbReference type="Pfam" id="PF13458">
    <property type="entry name" value="Peripla_BP_6"/>
    <property type="match status" value="1"/>
</dbReference>
<name>A0ABQ4SG74_9HYPH</name>
<dbReference type="InterPro" id="IPR000709">
    <property type="entry name" value="Leu_Ile_Val-bd"/>
</dbReference>
<protein>
    <submittedName>
        <fullName evidence="7">Leucine-, isoleucine-, valine-, threonine-, and alanine-binding protein</fullName>
    </submittedName>
</protein>
<evidence type="ECO:0000256" key="2">
    <source>
        <dbReference type="ARBA" id="ARBA00022448"/>
    </source>
</evidence>
<dbReference type="Proteomes" id="UP001055153">
    <property type="component" value="Unassembled WGS sequence"/>
</dbReference>
<evidence type="ECO:0000259" key="6">
    <source>
        <dbReference type="Pfam" id="PF13458"/>
    </source>
</evidence>
<evidence type="ECO:0000256" key="3">
    <source>
        <dbReference type="ARBA" id="ARBA00022729"/>
    </source>
</evidence>
<feature type="chain" id="PRO_5045321768" evidence="5">
    <location>
        <begin position="28"/>
        <end position="375"/>
    </location>
</feature>
<evidence type="ECO:0000256" key="5">
    <source>
        <dbReference type="SAM" id="SignalP"/>
    </source>
</evidence>
<keyword evidence="2" id="KW-0813">Transport</keyword>
<evidence type="ECO:0000256" key="4">
    <source>
        <dbReference type="ARBA" id="ARBA00022970"/>
    </source>
</evidence>
<dbReference type="CDD" id="cd06342">
    <property type="entry name" value="PBP1_ABC_LIVBP-like"/>
    <property type="match status" value="1"/>
</dbReference>
<reference evidence="7" key="1">
    <citation type="journal article" date="2021" name="Front. Microbiol.">
        <title>Comprehensive Comparative Genomics and Phenotyping of Methylobacterium Species.</title>
        <authorList>
            <person name="Alessa O."/>
            <person name="Ogura Y."/>
            <person name="Fujitani Y."/>
            <person name="Takami H."/>
            <person name="Hayashi T."/>
            <person name="Sahin N."/>
            <person name="Tani A."/>
        </authorList>
    </citation>
    <scope>NUCLEOTIDE SEQUENCE</scope>
    <source>
        <strain evidence="7">DSM 17168</strain>
    </source>
</reference>
<comment type="caution">
    <text evidence="7">The sequence shown here is derived from an EMBL/GenBank/DDBJ whole genome shotgun (WGS) entry which is preliminary data.</text>
</comment>
<dbReference type="PANTHER" id="PTHR47151">
    <property type="entry name" value="LEU/ILE/VAL-BINDING ABC TRANSPORTER SUBUNIT"/>
    <property type="match status" value="1"/>
</dbReference>
<sequence length="375" mass="39232">MTVRRASRGRAARLGLAVLLCAVGAAAAPARADVIIGVAVPRTGPVAGIGEQVLQGVQAAARDANARGGIAGEPIVLSVQDDGCDPGQAVEVAERFMQAQVRLIVGHVCSSASLAASDVYAANGAVMISPASNAARLTDRGLPTIFRVSGREDDQGRLSATILAERFRDKKIAILSDDTPLSRSLADSTKANLNKIGQNEALFATIVPGQTDDAALIKRLQAAGIEVVYYGGHYQEMGRLVRTAAEQGYRPQWFGTSGIATKEFGALAGPASNGVLMTFNPDLRRKPEAAAAVKAFQAEGVDPGGFTLYGYAALQALVEAGNFAKSTDPKTVAETLHAERFNLVLGNVGFDQKGDVTAPGYVLYVWRDGAFTYAN</sequence>
<organism evidence="7 8">
    <name type="scientific">Methylobacterium isbiliense</name>
    <dbReference type="NCBI Taxonomy" id="315478"/>
    <lineage>
        <taxon>Bacteria</taxon>
        <taxon>Pseudomonadati</taxon>
        <taxon>Pseudomonadota</taxon>
        <taxon>Alphaproteobacteria</taxon>
        <taxon>Hyphomicrobiales</taxon>
        <taxon>Methylobacteriaceae</taxon>
        <taxon>Methylobacterium</taxon>
    </lineage>
</organism>
<feature type="domain" description="Leucine-binding protein" evidence="6">
    <location>
        <begin position="36"/>
        <end position="368"/>
    </location>
</feature>
<reference evidence="7" key="2">
    <citation type="submission" date="2021-08" db="EMBL/GenBank/DDBJ databases">
        <authorList>
            <person name="Tani A."/>
            <person name="Ola A."/>
            <person name="Ogura Y."/>
            <person name="Katsura K."/>
            <person name="Hayashi T."/>
        </authorList>
    </citation>
    <scope>NUCLEOTIDE SEQUENCE</scope>
    <source>
        <strain evidence="7">DSM 17168</strain>
    </source>
</reference>
<dbReference type="Gene3D" id="3.40.50.2300">
    <property type="match status" value="2"/>
</dbReference>
<keyword evidence="4" id="KW-0029">Amino-acid transport</keyword>
<evidence type="ECO:0000313" key="8">
    <source>
        <dbReference type="Proteomes" id="UP001055153"/>
    </source>
</evidence>
<proteinExistence type="inferred from homology"/>
<dbReference type="PANTHER" id="PTHR47151:SF2">
    <property type="entry name" value="AMINO ACID BINDING PROTEIN"/>
    <property type="match status" value="1"/>
</dbReference>
<evidence type="ECO:0000313" key="7">
    <source>
        <dbReference type="EMBL" id="GJE02232.1"/>
    </source>
</evidence>
<keyword evidence="8" id="KW-1185">Reference proteome</keyword>
<dbReference type="PRINTS" id="PR00337">
    <property type="entry name" value="LEUILEVALBP"/>
</dbReference>
<dbReference type="InterPro" id="IPR028081">
    <property type="entry name" value="Leu-bd"/>
</dbReference>
<keyword evidence="3 5" id="KW-0732">Signal</keyword>
<dbReference type="EMBL" id="BPQQ01000050">
    <property type="protein sequence ID" value="GJE02232.1"/>
    <property type="molecule type" value="Genomic_DNA"/>
</dbReference>
<gene>
    <name evidence="7" type="primary">braC_6</name>
    <name evidence="7" type="ORF">GMJLKIPL_4176</name>
</gene>
<comment type="similarity">
    <text evidence="1">Belongs to the leucine-binding protein family.</text>
</comment>
<evidence type="ECO:0000256" key="1">
    <source>
        <dbReference type="ARBA" id="ARBA00010062"/>
    </source>
</evidence>
<dbReference type="RefSeq" id="WP_238237976.1">
    <property type="nucleotide sequence ID" value="NZ_BPQQ01000050.1"/>
</dbReference>
<dbReference type="SUPFAM" id="SSF53822">
    <property type="entry name" value="Periplasmic binding protein-like I"/>
    <property type="match status" value="1"/>
</dbReference>
<feature type="signal peptide" evidence="5">
    <location>
        <begin position="1"/>
        <end position="27"/>
    </location>
</feature>